<dbReference type="EMBL" id="BCTA01000013">
    <property type="protein sequence ID" value="GAT07727.1"/>
    <property type="molecule type" value="Genomic_DNA"/>
</dbReference>
<sequence length="293" mass="31943">MTLQERIAELTPEAWATMTQRIAADAVAAARQAGRQPHPQLAAAAAMTVQQLIEHRRHSAPAPQRPTVRQKIAEADRLRARADRAAHAARQDMQDATTAAAIARAEATQHAQAAQAAHAETLAAQAEIERLNSEVNRLRANADAQIAKVRTDAAAEIAAAREQFAAAQAQADERAAERTAERAEAQTEIEQLRAEIARVRSDADAEIAAAHRHADGRVAEVRRAADAEVARTRAAAERYIAEAHQYVDDANQRFMELLGDDAHSRFQPPTASDDDVTEVTRRPPPSFAPDWDR</sequence>
<dbReference type="Proteomes" id="UP001207528">
    <property type="component" value="Unassembled WGS sequence"/>
</dbReference>
<protein>
    <submittedName>
        <fullName evidence="4">Uncharacterized protein</fullName>
    </submittedName>
</protein>
<gene>
    <name evidence="4" type="ORF">H7I77_09750</name>
    <name evidence="3" type="ORF">RMCN_0860</name>
</gene>
<keyword evidence="5" id="KW-1185">Reference proteome</keyword>
<evidence type="ECO:0000313" key="6">
    <source>
        <dbReference type="Proteomes" id="UP001207528"/>
    </source>
</evidence>
<evidence type="ECO:0000313" key="4">
    <source>
        <dbReference type="EMBL" id="MCV7023629.1"/>
    </source>
</evidence>
<dbReference type="EMBL" id="JACKTI010000029">
    <property type="protein sequence ID" value="MCV7023629.1"/>
    <property type="molecule type" value="Genomic_DNA"/>
</dbReference>
<reference evidence="4" key="3">
    <citation type="journal article" date="2022" name="BMC Genomics">
        <title>Comparative genome analysis of mycobacteria focusing on tRNA and non-coding RNA.</title>
        <authorList>
            <person name="Behra P.R.K."/>
            <person name="Pettersson B.M.F."/>
            <person name="Ramesh M."/>
            <person name="Das S."/>
            <person name="Dasgupta S."/>
            <person name="Kirsebom L.A."/>
        </authorList>
    </citation>
    <scope>NUCLEOTIDE SEQUENCE</scope>
    <source>
        <strain evidence="4">DSM 44203</strain>
    </source>
</reference>
<dbReference type="RefSeq" id="WP_067387555.1">
    <property type="nucleotide sequence ID" value="NZ_BCTA01000013.1"/>
</dbReference>
<dbReference type="AlphaFoldDB" id="A0AAW5SIL0"/>
<keyword evidence="1" id="KW-0175">Coiled coil</keyword>
<evidence type="ECO:0000256" key="1">
    <source>
        <dbReference type="SAM" id="Coils"/>
    </source>
</evidence>
<evidence type="ECO:0000313" key="3">
    <source>
        <dbReference type="EMBL" id="GAT07727.1"/>
    </source>
</evidence>
<accession>A0AAW5SIL0</accession>
<reference evidence="3 5" key="1">
    <citation type="journal article" date="2016" name="Genome Announc.">
        <title>Draft Genome Sequences of Five Rapidly Growing Mycobacterium Species, M. thermoresistibile, M. fortuitum subsp. acetamidolyticum, M. canariasense, M. brisbanense, and M. novocastrense.</title>
        <authorList>
            <person name="Katahira K."/>
            <person name="Ogura Y."/>
            <person name="Gotoh Y."/>
            <person name="Hayashi T."/>
        </authorList>
    </citation>
    <scope>NUCLEOTIDE SEQUENCE [LARGE SCALE GENOMIC DNA]</scope>
    <source>
        <strain evidence="3 5">JCM18114</strain>
    </source>
</reference>
<evidence type="ECO:0000313" key="5">
    <source>
        <dbReference type="Proteomes" id="UP000069773"/>
    </source>
</evidence>
<organism evidence="4 6">
    <name type="scientific">Mycolicibacterium novocastrense</name>
    <name type="common">Mycobacterium novocastrense</name>
    <dbReference type="NCBI Taxonomy" id="59813"/>
    <lineage>
        <taxon>Bacteria</taxon>
        <taxon>Bacillati</taxon>
        <taxon>Actinomycetota</taxon>
        <taxon>Actinomycetes</taxon>
        <taxon>Mycobacteriales</taxon>
        <taxon>Mycobacteriaceae</taxon>
        <taxon>Mycolicibacterium</taxon>
    </lineage>
</organism>
<comment type="caution">
    <text evidence="4">The sequence shown here is derived from an EMBL/GenBank/DDBJ whole genome shotgun (WGS) entry which is preliminary data.</text>
</comment>
<reference evidence="4" key="2">
    <citation type="submission" date="2020-07" db="EMBL/GenBank/DDBJ databases">
        <authorList>
            <person name="Pettersson B.M.F."/>
            <person name="Behra P.R.K."/>
            <person name="Ramesh M."/>
            <person name="Das S."/>
            <person name="Dasgupta S."/>
            <person name="Kirsebom L.A."/>
        </authorList>
    </citation>
    <scope>NUCLEOTIDE SEQUENCE</scope>
    <source>
        <strain evidence="4">DSM 44203</strain>
    </source>
</reference>
<evidence type="ECO:0000256" key="2">
    <source>
        <dbReference type="SAM" id="MobiDB-lite"/>
    </source>
</evidence>
<feature type="region of interest" description="Disordered" evidence="2">
    <location>
        <begin position="258"/>
        <end position="293"/>
    </location>
</feature>
<proteinExistence type="predicted"/>
<dbReference type="Proteomes" id="UP000069773">
    <property type="component" value="Unassembled WGS sequence"/>
</dbReference>
<feature type="coiled-coil region" evidence="1">
    <location>
        <begin position="114"/>
        <end position="209"/>
    </location>
</feature>
<name>A0AAW5SIL0_MYCNV</name>